<evidence type="ECO:0000313" key="5">
    <source>
        <dbReference type="Proteomes" id="UP000252519"/>
    </source>
</evidence>
<dbReference type="SUPFAM" id="SSF57924">
    <property type="entry name" value="Inhibitor of apoptosis (IAP) repeat"/>
    <property type="match status" value="1"/>
</dbReference>
<organism evidence="4 5">
    <name type="scientific">Ancylostoma caninum</name>
    <name type="common">Dog hookworm</name>
    <dbReference type="NCBI Taxonomy" id="29170"/>
    <lineage>
        <taxon>Eukaryota</taxon>
        <taxon>Metazoa</taxon>
        <taxon>Ecdysozoa</taxon>
        <taxon>Nematoda</taxon>
        <taxon>Chromadorea</taxon>
        <taxon>Rhabditida</taxon>
        <taxon>Rhabditina</taxon>
        <taxon>Rhabditomorpha</taxon>
        <taxon>Strongyloidea</taxon>
        <taxon>Ancylostomatidae</taxon>
        <taxon>Ancylostomatinae</taxon>
        <taxon>Ancylostoma</taxon>
    </lineage>
</organism>
<evidence type="ECO:0000256" key="1">
    <source>
        <dbReference type="ARBA" id="ARBA00010197"/>
    </source>
</evidence>
<dbReference type="AlphaFoldDB" id="A0A368FV56"/>
<dbReference type="Pfam" id="PF02731">
    <property type="entry name" value="SKIP_SNW"/>
    <property type="match status" value="1"/>
</dbReference>
<dbReference type="Proteomes" id="UP000252519">
    <property type="component" value="Unassembled WGS sequence"/>
</dbReference>
<dbReference type="Pfam" id="PF00653">
    <property type="entry name" value="BIR"/>
    <property type="match status" value="1"/>
</dbReference>
<dbReference type="CDD" id="cd00022">
    <property type="entry name" value="BIR"/>
    <property type="match status" value="1"/>
</dbReference>
<dbReference type="PROSITE" id="PS50143">
    <property type="entry name" value="BIR_REPEAT_2"/>
    <property type="match status" value="1"/>
</dbReference>
<keyword evidence="5" id="KW-1185">Reference proteome</keyword>
<name>A0A368FV56_ANCCA</name>
<dbReference type="OrthoDB" id="666364at2759"/>
<protein>
    <submittedName>
        <fullName evidence="4">Inhibitor of Apoptosis domain protein</fullName>
    </submittedName>
</protein>
<dbReference type="Gene3D" id="1.10.1170.10">
    <property type="entry name" value="Inhibitor Of Apoptosis Protein (2mihbC-IAP-1), Chain A"/>
    <property type="match status" value="1"/>
</dbReference>
<proteinExistence type="inferred from homology"/>
<reference evidence="4 5" key="1">
    <citation type="submission" date="2014-10" db="EMBL/GenBank/DDBJ databases">
        <title>Draft genome of the hookworm Ancylostoma caninum.</title>
        <authorList>
            <person name="Mitreva M."/>
        </authorList>
    </citation>
    <scope>NUCLEOTIDE SEQUENCE [LARGE SCALE GENOMIC DNA]</scope>
    <source>
        <strain evidence="4 5">Baltimore</strain>
    </source>
</reference>
<sequence>MEGVMGSRDEKRQQHVNKLISNISEFVFYAPRKASFKKWCYDKKNSTCTSDALARAGFYFSGSRSEPAAATCAFCLKEMIFDEEDDPWEEHQSHCKSCSFVELGKLEEKEWCLRDFIFLLSGRIAAEQDTRSKALVCIHAAHGLWTRLRSFRKACTFSVQWDMQFLLPAPSAITDEYSQVRRDPWFRGREDALPSTAIVVKEPPPYGKRQGFKPRTPEVKFPDDYGDGGAFPEIHFAQFPLGMGMGERKGKSEGQIALQYDADGKLRHDAIARIGHDKNKVVYTKLADMRAKVWDEEDEDIQRPDEETIAEQTEKTRLALEKITESKVASALPVRHAEKQAPAQYIRYTPSQQSSLHAGGSQQRIIRMVEEQKDPMEPPKFRINQKIPRAPPSPPAPVMHSPPRKVTTKDQNDWKIPPCISNWKNPKGFTVSLDKRLAADGRGLQQTHINEGFAKLSEALYIADRKARESVEARAQLEKRVAQHKKLEQEARMREMAAKARQ</sequence>
<dbReference type="EMBL" id="JOJR01000753">
    <property type="protein sequence ID" value="RCN34690.1"/>
    <property type="molecule type" value="Genomic_DNA"/>
</dbReference>
<feature type="domain" description="SKI-interacting protein SKIP SNW" evidence="3">
    <location>
        <begin position="344"/>
        <end position="502"/>
    </location>
</feature>
<evidence type="ECO:0000256" key="2">
    <source>
        <dbReference type="SAM" id="MobiDB-lite"/>
    </source>
</evidence>
<comment type="caution">
    <text evidence="4">The sequence shown here is derived from an EMBL/GenBank/DDBJ whole genome shotgun (WGS) entry which is preliminary data.</text>
</comment>
<dbReference type="GO" id="GO:0000398">
    <property type="term" value="P:mRNA splicing, via spliceosome"/>
    <property type="evidence" value="ECO:0007669"/>
    <property type="project" value="InterPro"/>
</dbReference>
<dbReference type="STRING" id="29170.A0A368FV56"/>
<feature type="region of interest" description="Disordered" evidence="2">
    <location>
        <begin position="374"/>
        <end position="414"/>
    </location>
</feature>
<evidence type="ECO:0000259" key="3">
    <source>
        <dbReference type="Pfam" id="PF02731"/>
    </source>
</evidence>
<gene>
    <name evidence="4" type="ORF">ANCCAN_19463</name>
</gene>
<accession>A0A368FV56</accession>
<dbReference type="GO" id="GO:0005681">
    <property type="term" value="C:spliceosomal complex"/>
    <property type="evidence" value="ECO:0007669"/>
    <property type="project" value="InterPro"/>
</dbReference>
<dbReference type="PANTHER" id="PTHR12096">
    <property type="entry name" value="NUCLEAR PROTEIN SKIP-RELATED"/>
    <property type="match status" value="1"/>
</dbReference>
<dbReference type="SMART" id="SM00238">
    <property type="entry name" value="BIR"/>
    <property type="match status" value="1"/>
</dbReference>
<evidence type="ECO:0000313" key="4">
    <source>
        <dbReference type="EMBL" id="RCN34690.1"/>
    </source>
</evidence>
<dbReference type="InterPro" id="IPR017862">
    <property type="entry name" value="SKI-int_prot_SKIP"/>
</dbReference>
<dbReference type="InterPro" id="IPR001370">
    <property type="entry name" value="BIR_rpt"/>
</dbReference>
<comment type="similarity">
    <text evidence="1">Belongs to the SNW family.</text>
</comment>
<dbReference type="InterPro" id="IPR004015">
    <property type="entry name" value="SKI-int_prot_SKIP_SNW-dom"/>
</dbReference>